<protein>
    <recommendedName>
        <fullName evidence="5">NEDD8-activating enzyme E1 catalytic subunit</fullName>
        <ecNumber evidence="5">6.2.1.64</ecNumber>
    </recommendedName>
</protein>
<dbReference type="GO" id="GO:0005737">
    <property type="term" value="C:cytoplasm"/>
    <property type="evidence" value="ECO:0007669"/>
    <property type="project" value="TreeGrafter"/>
</dbReference>
<keyword evidence="3 5" id="KW-0067">ATP-binding</keyword>
<comment type="pathway">
    <text evidence="5">Protein modification; protein neddylation.</text>
</comment>
<comment type="similarity">
    <text evidence="5">Belongs to the ubiquitin-activating E1 family. UBA3 subfamily.</text>
</comment>
<dbReference type="InterPro" id="IPR045886">
    <property type="entry name" value="ThiF/MoeB/HesA"/>
</dbReference>
<dbReference type="Pfam" id="PF00899">
    <property type="entry name" value="ThiF"/>
    <property type="match status" value="1"/>
</dbReference>
<dbReference type="PANTHER" id="PTHR10953:SF6">
    <property type="entry name" value="NEDD8-ACTIVATING ENZYME E1 CATALYTIC SUBUNIT"/>
    <property type="match status" value="1"/>
</dbReference>
<dbReference type="InterPro" id="IPR035903">
    <property type="entry name" value="HesB-like_dom_sf"/>
</dbReference>
<name>A0A0A8L2N3_9SACH</name>
<evidence type="ECO:0000313" key="7">
    <source>
        <dbReference type="EMBL" id="CDO92469.1"/>
    </source>
</evidence>
<dbReference type="PROSITE" id="PS00865">
    <property type="entry name" value="UBIQUITIN_ACTIVAT_2"/>
    <property type="match status" value="1"/>
</dbReference>
<sequence>MDLSHVKILILGAGGLGCEIVKTLALHGLPELHIVDLDTIELTNLNRQFLFTTQDIGKPKASVAATAINNLHLPRFGNQGYVNVVPYNQDLMLFSDEFVSQFDIVISGLDSIEARRWINFKLHALTVKSNFKTVIPFVDGATEGLMGNCKLIVPGFTSCYECSLTTLPKNTETYPLCTLASNPRTLAHCIQYASIILWPREFHKRPHDLDSADDLQWLYEKSLQRAINFNIDHSDLTTRYVLGVLKSIIPSVTTTNAIIAGQCCKQAVDLLTEKIDIESCPTFTMYNGESGATMFSYRHEKDNNCPLVPESDKKISNDDQEIDELDDEDFETVKDIVYVLPESNGQVVIDEQSLKILNNTTLTYTTELIGSTFKITGGSMTSSCGCGSSFGLDQET</sequence>
<dbReference type="Proteomes" id="UP000031516">
    <property type="component" value="Unassembled WGS sequence"/>
</dbReference>
<feature type="domain" description="THIF-type NAD/FAD binding fold" evidence="6">
    <location>
        <begin position="2"/>
        <end position="306"/>
    </location>
</feature>
<dbReference type="PROSITE" id="PS51257">
    <property type="entry name" value="PROKAR_LIPOPROTEIN"/>
    <property type="match status" value="1"/>
</dbReference>
<evidence type="ECO:0000256" key="3">
    <source>
        <dbReference type="ARBA" id="ARBA00022840"/>
    </source>
</evidence>
<comment type="caution">
    <text evidence="7">The sequence shown here is derived from an EMBL/GenBank/DDBJ whole genome shotgun (WGS) entry which is preliminary data.</text>
</comment>
<proteinExistence type="inferred from homology"/>
<organism evidence="7 8">
    <name type="scientific">Kluyveromyces dobzhanskii CBS 2104</name>
    <dbReference type="NCBI Taxonomy" id="1427455"/>
    <lineage>
        <taxon>Eukaryota</taxon>
        <taxon>Fungi</taxon>
        <taxon>Dikarya</taxon>
        <taxon>Ascomycota</taxon>
        <taxon>Saccharomycotina</taxon>
        <taxon>Saccharomycetes</taxon>
        <taxon>Saccharomycetales</taxon>
        <taxon>Saccharomycetaceae</taxon>
        <taxon>Kluyveromyces</taxon>
    </lineage>
</organism>
<dbReference type="SUPFAM" id="SSF89360">
    <property type="entry name" value="HesB-like domain"/>
    <property type="match status" value="1"/>
</dbReference>
<dbReference type="InterPro" id="IPR023318">
    <property type="entry name" value="Ub_act_enz_dom_a_sf"/>
</dbReference>
<evidence type="ECO:0000256" key="5">
    <source>
        <dbReference type="RuleBase" id="RU368009"/>
    </source>
</evidence>
<accession>A0A0A8L2N3</accession>
<dbReference type="GO" id="GO:0019781">
    <property type="term" value="F:NEDD8 activating enzyme activity"/>
    <property type="evidence" value="ECO:0007669"/>
    <property type="project" value="UniProtKB-UniRule"/>
</dbReference>
<dbReference type="UniPathway" id="UPA00885"/>
<evidence type="ECO:0000313" key="8">
    <source>
        <dbReference type="Proteomes" id="UP000031516"/>
    </source>
</evidence>
<reference evidence="7 8" key="1">
    <citation type="submission" date="2014-03" db="EMBL/GenBank/DDBJ databases">
        <title>The genome of Kluyveromyces dobzhanskii.</title>
        <authorList>
            <person name="Nystedt B."/>
            <person name="Astrom S."/>
        </authorList>
    </citation>
    <scope>NUCLEOTIDE SEQUENCE [LARGE SCALE GENOMIC DNA]</scope>
    <source>
        <strain evidence="7 8">CBS 2104</strain>
    </source>
</reference>
<dbReference type="GO" id="GO:0045116">
    <property type="term" value="P:protein neddylation"/>
    <property type="evidence" value="ECO:0007669"/>
    <property type="project" value="UniProtKB-UniRule"/>
</dbReference>
<evidence type="ECO:0000256" key="1">
    <source>
        <dbReference type="ARBA" id="ARBA00022741"/>
    </source>
</evidence>
<dbReference type="EMBL" id="CCBQ010000014">
    <property type="protein sequence ID" value="CDO92469.1"/>
    <property type="molecule type" value="Genomic_DNA"/>
</dbReference>
<evidence type="ECO:0000256" key="2">
    <source>
        <dbReference type="ARBA" id="ARBA00022786"/>
    </source>
</evidence>
<dbReference type="EC" id="6.2.1.64" evidence="5"/>
<dbReference type="InterPro" id="IPR033127">
    <property type="entry name" value="UBQ-activ_enz_E1_Cys_AS"/>
</dbReference>
<dbReference type="AlphaFoldDB" id="A0A0A8L2N3"/>
<dbReference type="GO" id="GO:0005634">
    <property type="term" value="C:nucleus"/>
    <property type="evidence" value="ECO:0007669"/>
    <property type="project" value="TreeGrafter"/>
</dbReference>
<dbReference type="GO" id="GO:0005524">
    <property type="term" value="F:ATP binding"/>
    <property type="evidence" value="ECO:0007669"/>
    <property type="project" value="UniProtKB-UniRule"/>
</dbReference>
<keyword evidence="1 5" id="KW-0547">Nucleotide-binding</keyword>
<dbReference type="InterPro" id="IPR035985">
    <property type="entry name" value="Ubiquitin-activating_enz"/>
</dbReference>
<comment type="catalytic activity">
    <reaction evidence="5">
        <text>ATP + [NEDD8 protein] + [E1 NEDD8-activating enzyme]-L-cysteine = AMP + diphosphate + [E1 NEDD8-activating enzyme]-S-[NEDD8 protein]-yl-L-cysteine.</text>
        <dbReference type="EC" id="6.2.1.64"/>
    </reaction>
</comment>
<keyword evidence="2 5" id="KW-0833">Ubl conjugation pathway</keyword>
<dbReference type="OrthoDB" id="10255449at2759"/>
<keyword evidence="8" id="KW-1185">Reference proteome</keyword>
<feature type="active site" description="Glycyl thioester intermediate" evidence="4">
    <location>
        <position position="177"/>
    </location>
</feature>
<evidence type="ECO:0000259" key="6">
    <source>
        <dbReference type="Pfam" id="PF00899"/>
    </source>
</evidence>
<dbReference type="SUPFAM" id="SSF69572">
    <property type="entry name" value="Activating enzymes of the ubiquitin-like proteins"/>
    <property type="match status" value="1"/>
</dbReference>
<evidence type="ECO:0000256" key="4">
    <source>
        <dbReference type="PROSITE-ProRule" id="PRU10132"/>
    </source>
</evidence>
<dbReference type="PANTHER" id="PTHR10953">
    <property type="entry name" value="UBIQUITIN-ACTIVATING ENZYME E1"/>
    <property type="match status" value="1"/>
</dbReference>
<dbReference type="Gene3D" id="3.40.50.720">
    <property type="entry name" value="NAD(P)-binding Rossmann-like Domain"/>
    <property type="match status" value="1"/>
</dbReference>
<dbReference type="InterPro" id="IPR000594">
    <property type="entry name" value="ThiF_NAD_FAD-bd"/>
</dbReference>
<comment type="function">
    <text evidence="5">Catalytic subunit of the dimeric E1 enzyme, which activates NEDD8.</text>
</comment>
<dbReference type="Gene3D" id="1.10.10.520">
    <property type="entry name" value="Ubiquitin activating enzymes (Uba3). Chain: B, domain 2"/>
    <property type="match status" value="1"/>
</dbReference>
<gene>
    <name evidence="7" type="ORF">KLDO_g790</name>
</gene>
<keyword evidence="5" id="KW-0436">Ligase</keyword>